<comment type="caution">
    <text evidence="1">The sequence shown here is derived from an EMBL/GenBank/DDBJ whole genome shotgun (WGS) entry which is preliminary data.</text>
</comment>
<accession>A0AAN6PAL6</accession>
<gene>
    <name evidence="1" type="ORF">C8A01DRAFT_38694</name>
</gene>
<dbReference type="AlphaFoldDB" id="A0AAN6PAL6"/>
<dbReference type="EMBL" id="MU854464">
    <property type="protein sequence ID" value="KAK4034819.1"/>
    <property type="molecule type" value="Genomic_DNA"/>
</dbReference>
<evidence type="ECO:0000313" key="2">
    <source>
        <dbReference type="Proteomes" id="UP001303115"/>
    </source>
</evidence>
<keyword evidence="2" id="KW-1185">Reference proteome</keyword>
<evidence type="ECO:0000313" key="1">
    <source>
        <dbReference type="EMBL" id="KAK4034819.1"/>
    </source>
</evidence>
<dbReference type="Proteomes" id="UP001303115">
    <property type="component" value="Unassembled WGS sequence"/>
</dbReference>
<protein>
    <submittedName>
        <fullName evidence="1">Uncharacterized protein</fullName>
    </submittedName>
</protein>
<sequence>MLLLYPDQPNHHWEEDELPLRERASNGSFRVPALDVFFAFLEHGEKTYGFAYTCIGGTSIPVDLAQAARAAIAVDPWDALFTTAGLLFAPFHEFINLRGGNNGPVRDVDTEIGPQIVMSFTHSWAASLPEFLPLDHLLVGTYESALSLGVLLPERPTTLELVHDALSRAVDRARADNCFEQWLSPGLFLVLESKDGSVKENCDYDGFGDVEAVQYMRDHDGHDL</sequence>
<name>A0AAN6PAL6_9PEZI</name>
<organism evidence="1 2">
    <name type="scientific">Parachaetomium inaequale</name>
    <dbReference type="NCBI Taxonomy" id="2588326"/>
    <lineage>
        <taxon>Eukaryota</taxon>
        <taxon>Fungi</taxon>
        <taxon>Dikarya</taxon>
        <taxon>Ascomycota</taxon>
        <taxon>Pezizomycotina</taxon>
        <taxon>Sordariomycetes</taxon>
        <taxon>Sordariomycetidae</taxon>
        <taxon>Sordariales</taxon>
        <taxon>Chaetomiaceae</taxon>
        <taxon>Parachaetomium</taxon>
    </lineage>
</organism>
<reference evidence="2" key="1">
    <citation type="journal article" date="2023" name="Mol. Phylogenet. Evol.">
        <title>Genome-scale phylogeny and comparative genomics of the fungal order Sordariales.</title>
        <authorList>
            <person name="Hensen N."/>
            <person name="Bonometti L."/>
            <person name="Westerberg I."/>
            <person name="Brannstrom I.O."/>
            <person name="Guillou S."/>
            <person name="Cros-Aarteil S."/>
            <person name="Calhoun S."/>
            <person name="Haridas S."/>
            <person name="Kuo A."/>
            <person name="Mondo S."/>
            <person name="Pangilinan J."/>
            <person name="Riley R."/>
            <person name="LaButti K."/>
            <person name="Andreopoulos B."/>
            <person name="Lipzen A."/>
            <person name="Chen C."/>
            <person name="Yan M."/>
            <person name="Daum C."/>
            <person name="Ng V."/>
            <person name="Clum A."/>
            <person name="Steindorff A."/>
            <person name="Ohm R.A."/>
            <person name="Martin F."/>
            <person name="Silar P."/>
            <person name="Natvig D.O."/>
            <person name="Lalanne C."/>
            <person name="Gautier V."/>
            <person name="Ament-Velasquez S.L."/>
            <person name="Kruys A."/>
            <person name="Hutchinson M.I."/>
            <person name="Powell A.J."/>
            <person name="Barry K."/>
            <person name="Miller A.N."/>
            <person name="Grigoriev I.V."/>
            <person name="Debuchy R."/>
            <person name="Gladieux P."/>
            <person name="Hiltunen Thoren M."/>
            <person name="Johannesson H."/>
        </authorList>
    </citation>
    <scope>NUCLEOTIDE SEQUENCE [LARGE SCALE GENOMIC DNA]</scope>
    <source>
        <strain evidence="2">CBS 284.82</strain>
    </source>
</reference>
<proteinExistence type="predicted"/>